<dbReference type="Pfam" id="PF13191">
    <property type="entry name" value="AAA_16"/>
    <property type="match status" value="1"/>
</dbReference>
<dbReference type="Gene3D" id="3.40.50.300">
    <property type="entry name" value="P-loop containing nucleotide triphosphate hydrolases"/>
    <property type="match status" value="1"/>
</dbReference>
<evidence type="ECO:0000259" key="9">
    <source>
        <dbReference type="Pfam" id="PF21639"/>
    </source>
</evidence>
<dbReference type="SUPFAM" id="SSF52540">
    <property type="entry name" value="P-loop containing nucleoside triphosphate hydrolases"/>
    <property type="match status" value="1"/>
</dbReference>
<dbReference type="EMBL" id="MU006009">
    <property type="protein sequence ID" value="KAF2858474.1"/>
    <property type="molecule type" value="Genomic_DNA"/>
</dbReference>
<evidence type="ECO:0000256" key="4">
    <source>
        <dbReference type="ARBA" id="ARBA00022741"/>
    </source>
</evidence>
<dbReference type="GO" id="GO:0005664">
    <property type="term" value="C:nuclear origin of replication recognition complex"/>
    <property type="evidence" value="ECO:0007669"/>
    <property type="project" value="TreeGrafter"/>
</dbReference>
<dbReference type="InterPro" id="IPR027417">
    <property type="entry name" value="P-loop_NTPase"/>
</dbReference>
<comment type="subcellular location">
    <subcellularLocation>
        <location evidence="1">Nucleus</location>
    </subcellularLocation>
</comment>
<dbReference type="AlphaFoldDB" id="A0A6A7BTD4"/>
<feature type="domain" description="ORC5 lid" evidence="9">
    <location>
        <begin position="205"/>
        <end position="264"/>
    </location>
</feature>
<evidence type="ECO:0000259" key="7">
    <source>
        <dbReference type="Pfam" id="PF13191"/>
    </source>
</evidence>
<dbReference type="InterPro" id="IPR041664">
    <property type="entry name" value="AAA_16"/>
</dbReference>
<name>A0A6A7BTD4_9PEZI</name>
<reference evidence="10" key="1">
    <citation type="journal article" date="2020" name="Stud. Mycol.">
        <title>101 Dothideomycetes genomes: a test case for predicting lifestyles and emergence of pathogens.</title>
        <authorList>
            <person name="Haridas S."/>
            <person name="Albert R."/>
            <person name="Binder M."/>
            <person name="Bloem J."/>
            <person name="Labutti K."/>
            <person name="Salamov A."/>
            <person name="Andreopoulos B."/>
            <person name="Baker S."/>
            <person name="Barry K."/>
            <person name="Bills G."/>
            <person name="Bluhm B."/>
            <person name="Cannon C."/>
            <person name="Castanera R."/>
            <person name="Culley D."/>
            <person name="Daum C."/>
            <person name="Ezra D."/>
            <person name="Gonzalez J."/>
            <person name="Henrissat B."/>
            <person name="Kuo A."/>
            <person name="Liang C."/>
            <person name="Lipzen A."/>
            <person name="Lutzoni F."/>
            <person name="Magnuson J."/>
            <person name="Mondo S."/>
            <person name="Nolan M."/>
            <person name="Ohm R."/>
            <person name="Pangilinan J."/>
            <person name="Park H.-J."/>
            <person name="Ramirez L."/>
            <person name="Alfaro M."/>
            <person name="Sun H."/>
            <person name="Tritt A."/>
            <person name="Yoshinaga Y."/>
            <person name="Zwiers L.-H."/>
            <person name="Turgeon B."/>
            <person name="Goodwin S."/>
            <person name="Spatafora J."/>
            <person name="Crous P."/>
            <person name="Grigoriev I."/>
        </authorList>
    </citation>
    <scope>NUCLEOTIDE SEQUENCE</scope>
    <source>
        <strain evidence="10">CBS 480.64</strain>
    </source>
</reference>
<dbReference type="OrthoDB" id="365981at2759"/>
<feature type="domain" description="Orc1-like AAA ATPase" evidence="7">
    <location>
        <begin position="7"/>
        <end position="132"/>
    </location>
</feature>
<accession>A0A6A7BTD4</accession>
<dbReference type="GO" id="GO:0003688">
    <property type="term" value="F:DNA replication origin binding"/>
    <property type="evidence" value="ECO:0007669"/>
    <property type="project" value="TreeGrafter"/>
</dbReference>
<keyword evidence="4" id="KW-0547">Nucleotide-binding</keyword>
<feature type="domain" description="Origin recognition complex subunit 5 C-terminal" evidence="8">
    <location>
        <begin position="284"/>
        <end position="422"/>
    </location>
</feature>
<comment type="similarity">
    <text evidence="2">Belongs to the ORC5 family.</text>
</comment>
<dbReference type="Proteomes" id="UP000799421">
    <property type="component" value="Unassembled WGS sequence"/>
</dbReference>
<keyword evidence="3" id="KW-0235">DNA replication</keyword>
<keyword evidence="11" id="KW-1185">Reference proteome</keyword>
<gene>
    <name evidence="10" type="ORF">K470DRAFT_221211</name>
</gene>
<keyword evidence="5" id="KW-0067">ATP-binding</keyword>
<proteinExistence type="inferred from homology"/>
<dbReference type="Pfam" id="PF21639">
    <property type="entry name" value="ORC5_lid"/>
    <property type="match status" value="1"/>
</dbReference>
<dbReference type="Pfam" id="PF14630">
    <property type="entry name" value="ORC5_C"/>
    <property type="match status" value="1"/>
</dbReference>
<dbReference type="PANTHER" id="PTHR12705:SF0">
    <property type="entry name" value="ORIGIN RECOGNITION COMPLEX SUBUNIT 5"/>
    <property type="match status" value="1"/>
</dbReference>
<sequence length="424" mass="47622">MDQLQSQWPCRRPQIHQLSALLGADIPTLVVHGPKATGKSGVTRSLLETIPYKWTTVNCRESITGRHLLEHIVAAVHASLDCEMPARCESISALAVHLETMLENESRFILMLDGIDRQREALATLTPAVALLSHTIPSLTVVLIARHPSPRLCNLPGIPHVYFPPYTRQQSMQIMSQHPPDIFLTRESDDDDDDATQEEDKAWLWARFCAAVWDSLGQHAARDLESLRELCDRLWRPFVEPITKGEFGPRDFSRLLVAQRRLFQDESALQDVIVSGMESDSLELPHYTKWLLIAAYLASYNPAKMDQVYYMRTTERKQRKAGARGGRRGRGGARGSIRPLLSTTSFTLDRLLSVLHAILPHDDLRTTVDVYTQIATLTRLRLLVKGGVGGEGLDGKWKVGSAVSWEYVLGLARNLDFGIVDYVQ</sequence>
<evidence type="ECO:0000313" key="10">
    <source>
        <dbReference type="EMBL" id="KAF2858474.1"/>
    </source>
</evidence>
<dbReference type="InterPro" id="IPR020796">
    <property type="entry name" value="ORC5"/>
</dbReference>
<evidence type="ECO:0000259" key="8">
    <source>
        <dbReference type="Pfam" id="PF14630"/>
    </source>
</evidence>
<dbReference type="InterPro" id="IPR048866">
    <property type="entry name" value="ORC5_lid"/>
</dbReference>
<evidence type="ECO:0000256" key="5">
    <source>
        <dbReference type="ARBA" id="ARBA00022840"/>
    </source>
</evidence>
<dbReference type="InterPro" id="IPR047088">
    <property type="entry name" value="ORC5_C"/>
</dbReference>
<evidence type="ECO:0000256" key="3">
    <source>
        <dbReference type="ARBA" id="ARBA00022705"/>
    </source>
</evidence>
<dbReference type="GO" id="GO:0006270">
    <property type="term" value="P:DNA replication initiation"/>
    <property type="evidence" value="ECO:0007669"/>
    <property type="project" value="TreeGrafter"/>
</dbReference>
<protein>
    <submittedName>
        <fullName evidence="10">Uncharacterized protein</fullName>
    </submittedName>
</protein>
<organism evidence="10 11">
    <name type="scientific">Piedraia hortae CBS 480.64</name>
    <dbReference type="NCBI Taxonomy" id="1314780"/>
    <lineage>
        <taxon>Eukaryota</taxon>
        <taxon>Fungi</taxon>
        <taxon>Dikarya</taxon>
        <taxon>Ascomycota</taxon>
        <taxon>Pezizomycotina</taxon>
        <taxon>Dothideomycetes</taxon>
        <taxon>Dothideomycetidae</taxon>
        <taxon>Capnodiales</taxon>
        <taxon>Piedraiaceae</taxon>
        <taxon>Piedraia</taxon>
    </lineage>
</organism>
<dbReference type="PANTHER" id="PTHR12705">
    <property type="entry name" value="ORIGIN RECOGNITION COMPLEX SUBUNIT 5"/>
    <property type="match status" value="1"/>
</dbReference>
<evidence type="ECO:0000256" key="6">
    <source>
        <dbReference type="ARBA" id="ARBA00023242"/>
    </source>
</evidence>
<keyword evidence="6" id="KW-0539">Nucleus</keyword>
<evidence type="ECO:0000256" key="2">
    <source>
        <dbReference type="ARBA" id="ARBA00006269"/>
    </source>
</evidence>
<evidence type="ECO:0000256" key="1">
    <source>
        <dbReference type="ARBA" id="ARBA00004123"/>
    </source>
</evidence>
<evidence type="ECO:0000313" key="11">
    <source>
        <dbReference type="Proteomes" id="UP000799421"/>
    </source>
</evidence>